<sequence length="184" mass="21442">MVFSRFWKLFCFTLILIFMTACSSANMEDVMKEVESTDLSDESIDDIKVGMSINEKTLRMKHGNFEEHPDNEQYATQRNYDQYWNKDIILSVDRETKEVLQVGVVETNDTSSSSLGIKIGSPIEKVIKTYGENYFTYEDKEQAINIIGYVDHQKNLEISFIHFDDKVTGINIGYAFDRMKWKKK</sequence>
<name>A0ABU1TV14_9BACL</name>
<evidence type="ECO:0000256" key="1">
    <source>
        <dbReference type="SAM" id="SignalP"/>
    </source>
</evidence>
<proteinExistence type="predicted"/>
<dbReference type="RefSeq" id="WP_310255368.1">
    <property type="nucleotide sequence ID" value="NZ_JAVDWA010000001.1"/>
</dbReference>
<dbReference type="PROSITE" id="PS51257">
    <property type="entry name" value="PROKAR_LIPOPROTEIN"/>
    <property type="match status" value="1"/>
</dbReference>
<feature type="signal peptide" evidence="1">
    <location>
        <begin position="1"/>
        <end position="27"/>
    </location>
</feature>
<comment type="caution">
    <text evidence="2">The sequence shown here is derived from an EMBL/GenBank/DDBJ whole genome shotgun (WGS) entry which is preliminary data.</text>
</comment>
<keyword evidence="1" id="KW-0732">Signal</keyword>
<organism evidence="2 3">
    <name type="scientific">Fictibacillus barbaricus</name>
    <dbReference type="NCBI Taxonomy" id="182136"/>
    <lineage>
        <taxon>Bacteria</taxon>
        <taxon>Bacillati</taxon>
        <taxon>Bacillota</taxon>
        <taxon>Bacilli</taxon>
        <taxon>Bacillales</taxon>
        <taxon>Fictibacillaceae</taxon>
        <taxon>Fictibacillus</taxon>
    </lineage>
</organism>
<evidence type="ECO:0000313" key="3">
    <source>
        <dbReference type="Proteomes" id="UP001258181"/>
    </source>
</evidence>
<dbReference type="Proteomes" id="UP001258181">
    <property type="component" value="Unassembled WGS sequence"/>
</dbReference>
<evidence type="ECO:0000313" key="2">
    <source>
        <dbReference type="EMBL" id="MDR7071043.1"/>
    </source>
</evidence>
<reference evidence="2 3" key="1">
    <citation type="submission" date="2023-07" db="EMBL/GenBank/DDBJ databases">
        <title>Sorghum-associated microbial communities from plants grown in Nebraska, USA.</title>
        <authorList>
            <person name="Schachtman D."/>
        </authorList>
    </citation>
    <scope>NUCLEOTIDE SEQUENCE [LARGE SCALE GENOMIC DNA]</scope>
    <source>
        <strain evidence="2 3">BE211</strain>
    </source>
</reference>
<keyword evidence="3" id="KW-1185">Reference proteome</keyword>
<gene>
    <name evidence="2" type="ORF">J2X07_000018</name>
</gene>
<accession>A0ABU1TV14</accession>
<protein>
    <submittedName>
        <fullName evidence="2">Uncharacterized protein</fullName>
    </submittedName>
</protein>
<feature type="chain" id="PRO_5046117569" evidence="1">
    <location>
        <begin position="28"/>
        <end position="184"/>
    </location>
</feature>
<dbReference type="EMBL" id="JAVDWA010000001">
    <property type="protein sequence ID" value="MDR7071043.1"/>
    <property type="molecule type" value="Genomic_DNA"/>
</dbReference>